<protein>
    <submittedName>
        <fullName evidence="1">NAD(P)-binding protein</fullName>
    </submittedName>
</protein>
<sequence length="225" mass="24600">MSTTIAIFGATGTLGKFVLQAIADSPQRRGAVKEIRILTRPQSVDKANTLARQYPILFITVHPLSYDIFPDGEEPHVGLLPGFLAQDVVARAAKKPGVKLFVPSEFGAPTHSMSLDSDNYIVGKRIHHDLLRDLELPYACIVQSNLTPPYLLCPTPLPALTAEDPIPLGSPPFETTRYHVAAYIVELLLHHGVDTVANTVRVIRGVRRDKALVAEAGKTEWVPDV</sequence>
<gene>
    <name evidence="1" type="ORF">R3P38DRAFT_2666182</name>
</gene>
<dbReference type="Proteomes" id="UP001362999">
    <property type="component" value="Unassembled WGS sequence"/>
</dbReference>
<evidence type="ECO:0000313" key="2">
    <source>
        <dbReference type="Proteomes" id="UP001362999"/>
    </source>
</evidence>
<dbReference type="AlphaFoldDB" id="A0AAV9ZD39"/>
<dbReference type="EMBL" id="JAWWNJ010000166">
    <property type="protein sequence ID" value="KAK6977730.1"/>
    <property type="molecule type" value="Genomic_DNA"/>
</dbReference>
<evidence type="ECO:0000313" key="1">
    <source>
        <dbReference type="EMBL" id="KAK6977730.1"/>
    </source>
</evidence>
<comment type="caution">
    <text evidence="1">The sequence shown here is derived from an EMBL/GenBank/DDBJ whole genome shotgun (WGS) entry which is preliminary data.</text>
</comment>
<dbReference type="InterPro" id="IPR036291">
    <property type="entry name" value="NAD(P)-bd_dom_sf"/>
</dbReference>
<reference evidence="1 2" key="1">
    <citation type="journal article" date="2024" name="J Genomics">
        <title>Draft genome sequencing and assembly of Favolaschia claudopus CIRM-BRFM 2984 isolated from oak limbs.</title>
        <authorList>
            <person name="Navarro D."/>
            <person name="Drula E."/>
            <person name="Chaduli D."/>
            <person name="Cazenave R."/>
            <person name="Ahrendt S."/>
            <person name="Wang J."/>
            <person name="Lipzen A."/>
            <person name="Daum C."/>
            <person name="Barry K."/>
            <person name="Grigoriev I.V."/>
            <person name="Favel A."/>
            <person name="Rosso M.N."/>
            <person name="Martin F."/>
        </authorList>
    </citation>
    <scope>NUCLEOTIDE SEQUENCE [LARGE SCALE GENOMIC DNA]</scope>
    <source>
        <strain evidence="1 2">CIRM-BRFM 2984</strain>
    </source>
</reference>
<proteinExistence type="predicted"/>
<dbReference type="Gene3D" id="3.40.50.720">
    <property type="entry name" value="NAD(P)-binding Rossmann-like Domain"/>
    <property type="match status" value="2"/>
</dbReference>
<dbReference type="SUPFAM" id="SSF51735">
    <property type="entry name" value="NAD(P)-binding Rossmann-fold domains"/>
    <property type="match status" value="1"/>
</dbReference>
<name>A0AAV9ZD39_9AGAR</name>
<organism evidence="1 2">
    <name type="scientific">Favolaschia claudopus</name>
    <dbReference type="NCBI Taxonomy" id="2862362"/>
    <lineage>
        <taxon>Eukaryota</taxon>
        <taxon>Fungi</taxon>
        <taxon>Dikarya</taxon>
        <taxon>Basidiomycota</taxon>
        <taxon>Agaricomycotina</taxon>
        <taxon>Agaricomycetes</taxon>
        <taxon>Agaricomycetidae</taxon>
        <taxon>Agaricales</taxon>
        <taxon>Marasmiineae</taxon>
        <taxon>Mycenaceae</taxon>
        <taxon>Favolaschia</taxon>
    </lineage>
</organism>
<accession>A0AAV9ZD39</accession>
<keyword evidence="2" id="KW-1185">Reference proteome</keyword>